<dbReference type="AlphaFoldDB" id="A0A0N8PP43"/>
<dbReference type="PATRIC" id="fig|471514.4.peg.1335"/>
<dbReference type="PROSITE" id="PS00924">
    <property type="entry name" value="ASP_GLU_RACEMASE_2"/>
    <property type="match status" value="1"/>
</dbReference>
<dbReference type="PANTHER" id="PTHR21198">
    <property type="entry name" value="GLUTAMATE RACEMASE"/>
    <property type="match status" value="1"/>
</dbReference>
<dbReference type="InterPro" id="IPR015942">
    <property type="entry name" value="Asp/Glu/hydantoin_racemase"/>
</dbReference>
<evidence type="ECO:0000256" key="1">
    <source>
        <dbReference type="ARBA" id="ARBA00001602"/>
    </source>
</evidence>
<feature type="active site" description="Proton donor/acceptor" evidence="8">
    <location>
        <position position="188"/>
    </location>
</feature>
<evidence type="ECO:0000256" key="3">
    <source>
        <dbReference type="ARBA" id="ARBA00022960"/>
    </source>
</evidence>
<dbReference type="Pfam" id="PF01177">
    <property type="entry name" value="Asp_Glu_race"/>
    <property type="match status" value="1"/>
</dbReference>
<dbReference type="GO" id="GO:0071555">
    <property type="term" value="P:cell wall organization"/>
    <property type="evidence" value="ECO:0007669"/>
    <property type="project" value="UniProtKB-KW"/>
</dbReference>
<dbReference type="InterPro" id="IPR001920">
    <property type="entry name" value="Asp/Glu_race"/>
</dbReference>
<keyword evidence="6 8" id="KW-0961">Cell wall biogenesis/degradation</keyword>
<dbReference type="SUPFAM" id="SSF53681">
    <property type="entry name" value="Aspartate/glutamate racemase"/>
    <property type="match status" value="2"/>
</dbReference>
<feature type="active site" description="Proton donor/acceptor" evidence="8">
    <location>
        <position position="77"/>
    </location>
</feature>
<evidence type="ECO:0000256" key="2">
    <source>
        <dbReference type="ARBA" id="ARBA00013090"/>
    </source>
</evidence>
<evidence type="ECO:0000256" key="8">
    <source>
        <dbReference type="HAMAP-Rule" id="MF_00258"/>
    </source>
</evidence>
<protein>
    <recommendedName>
        <fullName evidence="7 8">Glutamate racemase</fullName>
        <ecNumber evidence="2 8">5.1.1.3</ecNumber>
    </recommendedName>
</protein>
<comment type="catalytic activity">
    <reaction evidence="1 8">
        <text>L-glutamate = D-glutamate</text>
        <dbReference type="Rhea" id="RHEA:12813"/>
        <dbReference type="ChEBI" id="CHEBI:29985"/>
        <dbReference type="ChEBI" id="CHEBI:29986"/>
        <dbReference type="EC" id="5.1.1.3"/>
    </reaction>
</comment>
<comment type="similarity">
    <text evidence="8">Belongs to the aspartate/glutamate racemases family.</text>
</comment>
<evidence type="ECO:0000256" key="4">
    <source>
        <dbReference type="ARBA" id="ARBA00022984"/>
    </source>
</evidence>
<dbReference type="UniPathway" id="UPA00219"/>
<dbReference type="PROSITE" id="PS00923">
    <property type="entry name" value="ASP_GLU_RACEMASE_1"/>
    <property type="match status" value="1"/>
</dbReference>
<comment type="pathway">
    <text evidence="8">Cell wall biogenesis; peptidoglycan biosynthesis.</text>
</comment>
<dbReference type="Proteomes" id="UP000050482">
    <property type="component" value="Unassembled WGS sequence"/>
</dbReference>
<dbReference type="PANTHER" id="PTHR21198:SF2">
    <property type="entry name" value="GLUTAMATE RACEMASE"/>
    <property type="match status" value="1"/>
</dbReference>
<feature type="binding site" evidence="8">
    <location>
        <begin position="78"/>
        <end position="79"/>
    </location>
    <ligand>
        <name>substrate</name>
    </ligand>
</feature>
<dbReference type="GO" id="GO:0008881">
    <property type="term" value="F:glutamate racemase activity"/>
    <property type="evidence" value="ECO:0007669"/>
    <property type="project" value="UniProtKB-UniRule"/>
</dbReference>
<dbReference type="EMBL" id="LJCO01000054">
    <property type="protein sequence ID" value="KPV43285.1"/>
    <property type="molecule type" value="Genomic_DNA"/>
</dbReference>
<reference evidence="9 10" key="1">
    <citation type="submission" date="2015-09" db="EMBL/GenBank/DDBJ databases">
        <title>Draft genome sequence of Alicyclobacillus ferrooxydans DSM 22381.</title>
        <authorList>
            <person name="Hemp J."/>
        </authorList>
    </citation>
    <scope>NUCLEOTIDE SEQUENCE [LARGE SCALE GENOMIC DNA]</scope>
    <source>
        <strain evidence="9 10">TC-34</strain>
    </source>
</reference>
<keyword evidence="3 8" id="KW-0133">Cell shape</keyword>
<dbReference type="GO" id="GO:0008360">
    <property type="term" value="P:regulation of cell shape"/>
    <property type="evidence" value="ECO:0007669"/>
    <property type="project" value="UniProtKB-KW"/>
</dbReference>
<dbReference type="InterPro" id="IPR033134">
    <property type="entry name" value="Asp/Glu_racemase_AS_2"/>
</dbReference>
<evidence type="ECO:0000256" key="5">
    <source>
        <dbReference type="ARBA" id="ARBA00023235"/>
    </source>
</evidence>
<dbReference type="GO" id="GO:0009252">
    <property type="term" value="P:peptidoglycan biosynthetic process"/>
    <property type="evidence" value="ECO:0007669"/>
    <property type="project" value="UniProtKB-UniRule"/>
</dbReference>
<organism evidence="9 10">
    <name type="scientific">Alicyclobacillus ferrooxydans</name>
    <dbReference type="NCBI Taxonomy" id="471514"/>
    <lineage>
        <taxon>Bacteria</taxon>
        <taxon>Bacillati</taxon>
        <taxon>Bacillota</taxon>
        <taxon>Bacilli</taxon>
        <taxon>Bacillales</taxon>
        <taxon>Alicyclobacillaceae</taxon>
        <taxon>Alicyclobacillus</taxon>
    </lineage>
</organism>
<proteinExistence type="inferred from homology"/>
<evidence type="ECO:0000313" key="10">
    <source>
        <dbReference type="Proteomes" id="UP000050482"/>
    </source>
</evidence>
<dbReference type="GO" id="GO:0042802">
    <property type="term" value="F:identical protein binding"/>
    <property type="evidence" value="ECO:0007669"/>
    <property type="project" value="UniProtKB-ARBA"/>
</dbReference>
<dbReference type="NCBIfam" id="TIGR00067">
    <property type="entry name" value="glut_race"/>
    <property type="match status" value="1"/>
</dbReference>
<dbReference type="EC" id="5.1.1.3" evidence="2 8"/>
<dbReference type="Gene3D" id="3.40.50.1860">
    <property type="match status" value="2"/>
</dbReference>
<feature type="binding site" evidence="8">
    <location>
        <begin position="46"/>
        <end position="47"/>
    </location>
    <ligand>
        <name>substrate</name>
    </ligand>
</feature>
<comment type="caution">
    <text evidence="9">The sequence shown here is derived from an EMBL/GenBank/DDBJ whole genome shotgun (WGS) entry which is preliminary data.</text>
</comment>
<feature type="binding site" evidence="8">
    <location>
        <begin position="189"/>
        <end position="190"/>
    </location>
    <ligand>
        <name>substrate</name>
    </ligand>
</feature>
<dbReference type="STRING" id="471514.AN477_13170"/>
<keyword evidence="4 8" id="KW-0573">Peptidoglycan synthesis</keyword>
<dbReference type="HAMAP" id="MF_00258">
    <property type="entry name" value="Glu_racemase"/>
    <property type="match status" value="1"/>
</dbReference>
<evidence type="ECO:0000313" key="9">
    <source>
        <dbReference type="EMBL" id="KPV43285.1"/>
    </source>
</evidence>
<dbReference type="FunFam" id="3.40.50.1860:FF:000002">
    <property type="entry name" value="Glutamate racemase"/>
    <property type="match status" value="1"/>
</dbReference>
<gene>
    <name evidence="8" type="primary">murI</name>
    <name evidence="9" type="ORF">AN477_13170</name>
</gene>
<keyword evidence="5 8" id="KW-0413">Isomerase</keyword>
<evidence type="ECO:0000256" key="7">
    <source>
        <dbReference type="ARBA" id="ARBA00070053"/>
    </source>
</evidence>
<name>A0A0N8PP43_9BACL</name>
<dbReference type="InterPro" id="IPR018187">
    <property type="entry name" value="Asp/Glu_racemase_AS_1"/>
</dbReference>
<sequence length="283" mass="30565">MKAVQPGLPIGIFDSGVGGLTVASAIREWLPHESMIYFGDTARCPYGDKTPEEVRGFSVQICDFLVEQGIKMLVVACNTATAVALPLLRQRYSVPVVGVIEPGASAAANATTLGRVGVIGTLVTIHSGAYERAVKRLRPDVEVYSLACPKFVPLVEKGETTGPLVETLVKETLQPLLDQQLDALVLGCTHYPLLQDTIAKVVGPRVKLISSAEKTALEVGRVLKQQHLEASDPPPGNHVFYTTGDGHRMRAFLAGWLGIQEHEADVRRVDWALMDGTGSQFEQ</sequence>
<dbReference type="InterPro" id="IPR004391">
    <property type="entry name" value="Glu_race"/>
</dbReference>
<keyword evidence="10" id="KW-1185">Reference proteome</keyword>
<dbReference type="OrthoDB" id="9801055at2"/>
<feature type="binding site" evidence="8">
    <location>
        <begin position="14"/>
        <end position="15"/>
    </location>
    <ligand>
        <name>substrate</name>
    </ligand>
</feature>
<evidence type="ECO:0000256" key="6">
    <source>
        <dbReference type="ARBA" id="ARBA00023316"/>
    </source>
</evidence>
<accession>A0A0N8PP43</accession>
<comment type="function">
    <text evidence="8">Provides the (R)-glutamate required for cell wall biosynthesis.</text>
</comment>